<name>A0A540V7N0_9GAMM</name>
<proteinExistence type="predicted"/>
<accession>A0A540V7N0</accession>
<comment type="caution">
    <text evidence="1">The sequence shown here is derived from an EMBL/GenBank/DDBJ whole genome shotgun (WGS) entry which is preliminary data.</text>
</comment>
<dbReference type="EMBL" id="VIFK01000568">
    <property type="protein sequence ID" value="TQE92779.1"/>
    <property type="molecule type" value="Genomic_DNA"/>
</dbReference>
<organism evidence="1 2">
    <name type="scientific">Spiribacter salinus</name>
    <dbReference type="NCBI Taxonomy" id="1335746"/>
    <lineage>
        <taxon>Bacteria</taxon>
        <taxon>Pseudomonadati</taxon>
        <taxon>Pseudomonadota</taxon>
        <taxon>Gammaproteobacteria</taxon>
        <taxon>Chromatiales</taxon>
        <taxon>Ectothiorhodospiraceae</taxon>
        <taxon>Spiribacter</taxon>
    </lineage>
</organism>
<sequence length="84" mass="9706">MTKLLRPPFRLPNLAGDQFRKLQLEIGGLWGKGTHAVWRVALMAQHQADFIRGRLDDELTGELKRYRRELDLPELPDLQAPPYA</sequence>
<evidence type="ECO:0000313" key="2">
    <source>
        <dbReference type="Proteomes" id="UP000315400"/>
    </source>
</evidence>
<dbReference type="AlphaFoldDB" id="A0A540V7N0"/>
<evidence type="ECO:0000313" key="1">
    <source>
        <dbReference type="EMBL" id="TQE92779.1"/>
    </source>
</evidence>
<dbReference type="Proteomes" id="UP000315400">
    <property type="component" value="Unassembled WGS sequence"/>
</dbReference>
<reference evidence="1 2" key="1">
    <citation type="submission" date="2019-06" db="EMBL/GenBank/DDBJ databases">
        <title>Metagenome assembled Genome of Spiribacter salinus SL48-SHIP from the microbial mat of Salt Lake 48 (Novosibirsk region, Russia).</title>
        <authorList>
            <person name="Shipova A."/>
            <person name="Rozanov A.S."/>
            <person name="Bryanskaya A.V."/>
            <person name="Peltek S.E."/>
        </authorList>
    </citation>
    <scope>NUCLEOTIDE SEQUENCE [LARGE SCALE GENOMIC DNA]</scope>
    <source>
        <strain evidence="1">SL48-SHIP-2</strain>
    </source>
</reference>
<gene>
    <name evidence="1" type="ORF">FKY71_19155</name>
</gene>
<protein>
    <submittedName>
        <fullName evidence="1">Uncharacterized protein</fullName>
    </submittedName>
</protein>